<dbReference type="Proteomes" id="UP001501759">
    <property type="component" value="Unassembled WGS sequence"/>
</dbReference>
<keyword evidence="3" id="KW-0328">Glycosyltransferase</keyword>
<name>A0ABP9IH30_9ACTN</name>
<evidence type="ECO:0000256" key="3">
    <source>
        <dbReference type="ARBA" id="ARBA00022676"/>
    </source>
</evidence>
<evidence type="ECO:0000256" key="4">
    <source>
        <dbReference type="ARBA" id="ARBA00022679"/>
    </source>
</evidence>
<feature type="transmembrane region" description="Helical" evidence="8">
    <location>
        <begin position="380"/>
        <end position="399"/>
    </location>
</feature>
<feature type="transmembrane region" description="Helical" evidence="8">
    <location>
        <begin position="246"/>
        <end position="269"/>
    </location>
</feature>
<keyword evidence="4" id="KW-0808">Transferase</keyword>
<keyword evidence="2" id="KW-1003">Cell membrane</keyword>
<reference evidence="11" key="1">
    <citation type="journal article" date="2019" name="Int. J. Syst. Evol. Microbiol.">
        <title>The Global Catalogue of Microorganisms (GCM) 10K type strain sequencing project: providing services to taxonomists for standard genome sequencing and annotation.</title>
        <authorList>
            <consortium name="The Broad Institute Genomics Platform"/>
            <consortium name="The Broad Institute Genome Sequencing Center for Infectious Disease"/>
            <person name="Wu L."/>
            <person name="Ma J."/>
        </authorList>
    </citation>
    <scope>NUCLEOTIDE SEQUENCE [LARGE SCALE GENOMIC DNA]</scope>
    <source>
        <strain evidence="11">JCM 18409</strain>
    </source>
</reference>
<dbReference type="Pfam" id="PF13231">
    <property type="entry name" value="PMT_2"/>
    <property type="match status" value="1"/>
</dbReference>
<keyword evidence="6 8" id="KW-1133">Transmembrane helix</keyword>
<keyword evidence="7 8" id="KW-0472">Membrane</keyword>
<gene>
    <name evidence="10" type="ORF">GCM10023335_05870</name>
</gene>
<evidence type="ECO:0000313" key="11">
    <source>
        <dbReference type="Proteomes" id="UP001501759"/>
    </source>
</evidence>
<dbReference type="PANTHER" id="PTHR33908:SF3">
    <property type="entry name" value="UNDECAPRENYL PHOSPHATE-ALPHA-4-AMINO-4-DEOXY-L-ARABINOSE ARABINOSYL TRANSFERASE"/>
    <property type="match status" value="1"/>
</dbReference>
<dbReference type="InterPro" id="IPR050297">
    <property type="entry name" value="LipidA_mod_glycosyltrf_83"/>
</dbReference>
<feature type="transmembrane region" description="Helical" evidence="8">
    <location>
        <begin position="281"/>
        <end position="303"/>
    </location>
</feature>
<feature type="transmembrane region" description="Helical" evidence="8">
    <location>
        <begin position="204"/>
        <end position="225"/>
    </location>
</feature>
<evidence type="ECO:0000256" key="2">
    <source>
        <dbReference type="ARBA" id="ARBA00022475"/>
    </source>
</evidence>
<feature type="domain" description="Glycosyltransferase RgtA/B/C/D-like" evidence="9">
    <location>
        <begin position="84"/>
        <end position="220"/>
    </location>
</feature>
<evidence type="ECO:0000256" key="6">
    <source>
        <dbReference type="ARBA" id="ARBA00022989"/>
    </source>
</evidence>
<proteinExistence type="predicted"/>
<sequence length="546" mass="57461">MVCAWLRRAGGGRPEAVAVLLPVLVMTAVGLWGLDRGGMWRDEAVTFQVAQRSLPQIWHLLHTVDAVHGLYYLLMHPVLAARPGEFALRLPSVCGAAAAAGGVAALGVRLCRPRVGLWAGLLYAVTPMAGHYAQEGRSYALVAAGAVGATLLLVRAARTRRAGGWWAAYGGTVAVTCLLHELAALVLLAHAGTLALARMPARVWARWACAAGAAIVALVPLVLVSRGQSAQVAWLMPPGPGSVGRLLGAFTGPALPVAVPYLLLVALAVRPSRLRYGGLSLPAVALPLTVVPPAVLMTVSRAWPLYDERYVLYALAGAPLLAAAGAERAATLIAGAGVGAGVGVRARAKGRVDAGLRSSSPVRGARLLAEVRRRARPRPAGATAVTLTGVLTVALAFAVQLPLMRRDRMPEHHGADNLAAVSAAAGRALRPGDPVLYLPSIVRRSALAYPRGFRGVHDVALRVPGPVSGTLYGQEAGPEELRRRLDRLDRVWMVAEPFALSPSWYPDSATERVKLAVVDEEFAPREQVVREGVTLRLYVRGTSPAG</sequence>
<dbReference type="RefSeq" id="WP_345640702.1">
    <property type="nucleotide sequence ID" value="NZ_BAABKB010000002.1"/>
</dbReference>
<keyword evidence="5 8" id="KW-0812">Transmembrane</keyword>
<organism evidence="10 11">
    <name type="scientific">Streptomyces siamensis</name>
    <dbReference type="NCBI Taxonomy" id="1274986"/>
    <lineage>
        <taxon>Bacteria</taxon>
        <taxon>Bacillati</taxon>
        <taxon>Actinomycetota</taxon>
        <taxon>Actinomycetes</taxon>
        <taxon>Kitasatosporales</taxon>
        <taxon>Streptomycetaceae</taxon>
        <taxon>Streptomyces</taxon>
    </lineage>
</organism>
<feature type="transmembrane region" description="Helical" evidence="8">
    <location>
        <begin position="139"/>
        <end position="157"/>
    </location>
</feature>
<comment type="caution">
    <text evidence="10">The sequence shown here is derived from an EMBL/GenBank/DDBJ whole genome shotgun (WGS) entry which is preliminary data.</text>
</comment>
<keyword evidence="11" id="KW-1185">Reference proteome</keyword>
<feature type="transmembrane region" description="Helical" evidence="8">
    <location>
        <begin position="169"/>
        <end position="192"/>
    </location>
</feature>
<protein>
    <recommendedName>
        <fullName evidence="9">Glycosyltransferase RgtA/B/C/D-like domain-containing protein</fullName>
    </recommendedName>
</protein>
<feature type="transmembrane region" description="Helical" evidence="8">
    <location>
        <begin position="16"/>
        <end position="34"/>
    </location>
</feature>
<evidence type="ECO:0000256" key="1">
    <source>
        <dbReference type="ARBA" id="ARBA00004651"/>
    </source>
</evidence>
<dbReference type="EMBL" id="BAABKB010000002">
    <property type="protein sequence ID" value="GAA4996218.1"/>
    <property type="molecule type" value="Genomic_DNA"/>
</dbReference>
<comment type="subcellular location">
    <subcellularLocation>
        <location evidence="1">Cell membrane</location>
        <topology evidence="1">Multi-pass membrane protein</topology>
    </subcellularLocation>
</comment>
<feature type="transmembrane region" description="Helical" evidence="8">
    <location>
        <begin position="86"/>
        <end position="108"/>
    </location>
</feature>
<feature type="transmembrane region" description="Helical" evidence="8">
    <location>
        <begin position="115"/>
        <end position="133"/>
    </location>
</feature>
<dbReference type="PANTHER" id="PTHR33908">
    <property type="entry name" value="MANNOSYLTRANSFERASE YKCB-RELATED"/>
    <property type="match status" value="1"/>
</dbReference>
<evidence type="ECO:0000256" key="8">
    <source>
        <dbReference type="SAM" id="Phobius"/>
    </source>
</evidence>
<evidence type="ECO:0000259" key="9">
    <source>
        <dbReference type="Pfam" id="PF13231"/>
    </source>
</evidence>
<dbReference type="InterPro" id="IPR038731">
    <property type="entry name" value="RgtA/B/C-like"/>
</dbReference>
<evidence type="ECO:0000256" key="5">
    <source>
        <dbReference type="ARBA" id="ARBA00022692"/>
    </source>
</evidence>
<evidence type="ECO:0000256" key="7">
    <source>
        <dbReference type="ARBA" id="ARBA00023136"/>
    </source>
</evidence>
<evidence type="ECO:0000313" key="10">
    <source>
        <dbReference type="EMBL" id="GAA4996218.1"/>
    </source>
</evidence>
<accession>A0ABP9IH30</accession>